<reference evidence="1 2" key="1">
    <citation type="submission" date="2023-07" db="EMBL/GenBank/DDBJ databases">
        <title>Sorghum-associated microbial communities from plants grown in Nebraska, USA.</title>
        <authorList>
            <person name="Schachtman D."/>
        </authorList>
    </citation>
    <scope>NUCLEOTIDE SEQUENCE [LARGE SCALE GENOMIC DNA]</scope>
    <source>
        <strain evidence="1 2">4272</strain>
    </source>
</reference>
<organism evidence="1 2">
    <name type="scientific">Nocardia kruczakiae</name>
    <dbReference type="NCBI Taxonomy" id="261477"/>
    <lineage>
        <taxon>Bacteria</taxon>
        <taxon>Bacillati</taxon>
        <taxon>Actinomycetota</taxon>
        <taxon>Actinomycetes</taxon>
        <taxon>Mycobacteriales</taxon>
        <taxon>Nocardiaceae</taxon>
        <taxon>Nocardia</taxon>
    </lineage>
</organism>
<dbReference type="Proteomes" id="UP001251217">
    <property type="component" value="Unassembled WGS sequence"/>
</dbReference>
<evidence type="ECO:0008006" key="3">
    <source>
        <dbReference type="Google" id="ProtNLM"/>
    </source>
</evidence>
<comment type="caution">
    <text evidence="1">The sequence shown here is derived from an EMBL/GenBank/DDBJ whole genome shotgun (WGS) entry which is preliminary data.</text>
</comment>
<gene>
    <name evidence="1" type="ORF">J2W56_005006</name>
</gene>
<evidence type="ECO:0000313" key="2">
    <source>
        <dbReference type="Proteomes" id="UP001251217"/>
    </source>
</evidence>
<keyword evidence="2" id="KW-1185">Reference proteome</keyword>
<sequence length="95" mass="10241">MSAEIVFEDGWSIYIPGAPIAATGATLDEAVSEMLLALREYAADWRDRLQSAPNHIGRQALVQLVERSSDGELEALLLARGGCPLGRGDRRTGCN</sequence>
<dbReference type="RefSeq" id="WP_310405989.1">
    <property type="nucleotide sequence ID" value="NZ_JAVDWW010000008.1"/>
</dbReference>
<proteinExistence type="predicted"/>
<accession>A0ABU1XL09</accession>
<protein>
    <recommendedName>
        <fullName evidence="3">HicB family protein</fullName>
    </recommendedName>
</protein>
<dbReference type="Gene3D" id="3.30.160.620">
    <property type="match status" value="1"/>
</dbReference>
<evidence type="ECO:0000313" key="1">
    <source>
        <dbReference type="EMBL" id="MDR7171247.1"/>
    </source>
</evidence>
<name>A0ABU1XL09_9NOCA</name>
<dbReference type="EMBL" id="JAVDWW010000008">
    <property type="protein sequence ID" value="MDR7171247.1"/>
    <property type="molecule type" value="Genomic_DNA"/>
</dbReference>